<keyword evidence="3" id="KW-0677">Repeat</keyword>
<dbReference type="InterPro" id="IPR043504">
    <property type="entry name" value="Peptidase_S1_PA_chymotrypsin"/>
</dbReference>
<dbReference type="InterPro" id="IPR051201">
    <property type="entry name" value="Chloro_Bact_Ser_Proteases"/>
</dbReference>
<dbReference type="AlphaFoldDB" id="A0A8J4VYR8"/>
<keyword evidence="8" id="KW-1185">Reference proteome</keyword>
<evidence type="ECO:0000256" key="3">
    <source>
        <dbReference type="ARBA" id="ARBA00022737"/>
    </source>
</evidence>
<dbReference type="EMBL" id="JRKL02000020">
    <property type="protein sequence ID" value="KAF3976420.1"/>
    <property type="molecule type" value="Genomic_DNA"/>
</dbReference>
<evidence type="ECO:0000313" key="7">
    <source>
        <dbReference type="EMBL" id="KAF3976420.1"/>
    </source>
</evidence>
<dbReference type="Gene3D" id="2.40.10.10">
    <property type="entry name" value="Trypsin-like serine proteases"/>
    <property type="match status" value="1"/>
</dbReference>
<dbReference type="InterPro" id="IPR001478">
    <property type="entry name" value="PDZ"/>
</dbReference>
<evidence type="ECO:0000256" key="1">
    <source>
        <dbReference type="ARBA" id="ARBA00010541"/>
    </source>
</evidence>
<dbReference type="InterPro" id="IPR009003">
    <property type="entry name" value="Peptidase_S1_PA"/>
</dbReference>
<dbReference type="PROSITE" id="PS51375">
    <property type="entry name" value="PPR"/>
    <property type="match status" value="1"/>
</dbReference>
<dbReference type="Pfam" id="PF13365">
    <property type="entry name" value="Trypsin_2"/>
    <property type="match status" value="1"/>
</dbReference>
<proteinExistence type="inferred from homology"/>
<dbReference type="InterPro" id="IPR036034">
    <property type="entry name" value="PDZ_sf"/>
</dbReference>
<comment type="caution">
    <text evidence="7">The sequence shown here is derived from an EMBL/GenBank/DDBJ whole genome shotgun (WGS) entry which is preliminary data.</text>
</comment>
<sequence length="331" mass="36191">MYAARRHADCAHKMFDLMVDRDLVAWNSVINEFALNGMPSEALTLFREMGFGGCPAIWVHHRRNLLFESHLFHHLYPFPNGTAQDDGDEQLVKQIKKFGFDLTLTTGVISGLCKEIASPTNGRPIQDVIQTDCAINTGGSGGPLFDSAGSLIGINTAITTTSGTWHGIIDQLVRDGKVLNPHLGITLSSVPLLDGLDGITLSSVPLLDGLDWLLVIDVIVDGPAAKAGLRKTDHHAYILGDIITSVNGKMVTNNNDLFKILDLCKEGDKVTVEVLRGGRKMNISVTRELNPDESESDVMLSTRKVFEVSAYKMNLSLFLCVNFFLLRGPES</sequence>
<name>A0A8J4VYR8_9ROSI</name>
<evidence type="ECO:0000256" key="4">
    <source>
        <dbReference type="ARBA" id="ARBA00022801"/>
    </source>
</evidence>
<evidence type="ECO:0000259" key="6">
    <source>
        <dbReference type="SMART" id="SM00228"/>
    </source>
</evidence>
<keyword evidence="2" id="KW-0645">Protease</keyword>
<dbReference type="NCBIfam" id="TIGR00756">
    <property type="entry name" value="PPR"/>
    <property type="match status" value="1"/>
</dbReference>
<dbReference type="SUPFAM" id="SSF50494">
    <property type="entry name" value="Trypsin-like serine proteases"/>
    <property type="match status" value="1"/>
</dbReference>
<dbReference type="Pfam" id="PF13180">
    <property type="entry name" value="PDZ_2"/>
    <property type="match status" value="1"/>
</dbReference>
<dbReference type="PANTHER" id="PTHR43343">
    <property type="entry name" value="PEPTIDASE S12"/>
    <property type="match status" value="1"/>
</dbReference>
<evidence type="ECO:0000256" key="5">
    <source>
        <dbReference type="PROSITE-ProRule" id="PRU00708"/>
    </source>
</evidence>
<reference evidence="7" key="1">
    <citation type="submission" date="2020-03" db="EMBL/GenBank/DDBJ databases">
        <title>Castanea mollissima Vanexum genome sequencing.</title>
        <authorList>
            <person name="Staton M."/>
        </authorList>
    </citation>
    <scope>NUCLEOTIDE SEQUENCE</scope>
    <source>
        <tissue evidence="7">Leaf</tissue>
    </source>
</reference>
<accession>A0A8J4VYR8</accession>
<dbReference type="Proteomes" id="UP000737018">
    <property type="component" value="Unassembled WGS sequence"/>
</dbReference>
<dbReference type="Pfam" id="PF01535">
    <property type="entry name" value="PPR"/>
    <property type="match status" value="1"/>
</dbReference>
<feature type="repeat" description="PPR" evidence="5">
    <location>
        <begin position="22"/>
        <end position="56"/>
    </location>
</feature>
<evidence type="ECO:0000256" key="2">
    <source>
        <dbReference type="ARBA" id="ARBA00022670"/>
    </source>
</evidence>
<dbReference type="GO" id="GO:0006508">
    <property type="term" value="P:proteolysis"/>
    <property type="evidence" value="ECO:0007669"/>
    <property type="project" value="UniProtKB-KW"/>
</dbReference>
<dbReference type="Gene3D" id="1.25.40.10">
    <property type="entry name" value="Tetratricopeptide repeat domain"/>
    <property type="match status" value="1"/>
</dbReference>
<dbReference type="InterPro" id="IPR011990">
    <property type="entry name" value="TPR-like_helical_dom_sf"/>
</dbReference>
<dbReference type="PRINTS" id="PR00834">
    <property type="entry name" value="PROTEASES2C"/>
</dbReference>
<comment type="similarity">
    <text evidence="1">Belongs to the peptidase S1C family.</text>
</comment>
<evidence type="ECO:0000313" key="8">
    <source>
        <dbReference type="Proteomes" id="UP000737018"/>
    </source>
</evidence>
<dbReference type="PANTHER" id="PTHR43343:SF2">
    <property type="entry name" value="PDZ DOMAIN-CONTAINING PROTEIN"/>
    <property type="match status" value="1"/>
</dbReference>
<organism evidence="7 8">
    <name type="scientific">Castanea mollissima</name>
    <name type="common">Chinese chestnut</name>
    <dbReference type="NCBI Taxonomy" id="60419"/>
    <lineage>
        <taxon>Eukaryota</taxon>
        <taxon>Viridiplantae</taxon>
        <taxon>Streptophyta</taxon>
        <taxon>Embryophyta</taxon>
        <taxon>Tracheophyta</taxon>
        <taxon>Spermatophyta</taxon>
        <taxon>Magnoliopsida</taxon>
        <taxon>eudicotyledons</taxon>
        <taxon>Gunneridae</taxon>
        <taxon>Pentapetalae</taxon>
        <taxon>rosids</taxon>
        <taxon>fabids</taxon>
        <taxon>Fagales</taxon>
        <taxon>Fagaceae</taxon>
        <taxon>Castanea</taxon>
    </lineage>
</organism>
<dbReference type="InterPro" id="IPR001940">
    <property type="entry name" value="Peptidase_S1C"/>
</dbReference>
<dbReference type="GO" id="GO:0004252">
    <property type="term" value="F:serine-type endopeptidase activity"/>
    <property type="evidence" value="ECO:0007669"/>
    <property type="project" value="InterPro"/>
</dbReference>
<dbReference type="SUPFAM" id="SSF50156">
    <property type="entry name" value="PDZ domain-like"/>
    <property type="match status" value="1"/>
</dbReference>
<feature type="domain" description="PDZ" evidence="6">
    <location>
        <begin position="181"/>
        <end position="278"/>
    </location>
</feature>
<dbReference type="SMART" id="SM00228">
    <property type="entry name" value="PDZ"/>
    <property type="match status" value="1"/>
</dbReference>
<protein>
    <recommendedName>
        <fullName evidence="6">PDZ domain-containing protein</fullName>
    </recommendedName>
</protein>
<keyword evidence="4" id="KW-0378">Hydrolase</keyword>
<dbReference type="InterPro" id="IPR002885">
    <property type="entry name" value="PPR_rpt"/>
</dbReference>
<dbReference type="OrthoDB" id="4217619at2759"/>
<dbReference type="Gene3D" id="2.30.42.10">
    <property type="match status" value="1"/>
</dbReference>
<gene>
    <name evidence="7" type="ORF">CMV_000392</name>
</gene>